<dbReference type="InterPro" id="IPR000682">
    <property type="entry name" value="PCMT"/>
</dbReference>
<dbReference type="Pfam" id="PF01135">
    <property type="entry name" value="PCMT"/>
    <property type="match status" value="1"/>
</dbReference>
<dbReference type="Proteomes" id="UP000095200">
    <property type="component" value="Unassembled WGS sequence"/>
</dbReference>
<comment type="function">
    <text evidence="7">Catalyzes the methyl esterification of L-isoaspartyl residues in peptides and proteins that result from spontaneous decomposition of normal L-aspartyl and L-asparaginyl residues. It plays a role in the repair and/or degradation of damaged proteins.</text>
</comment>
<keyword evidence="6 7" id="KW-0949">S-adenosyl-L-methionine</keyword>
<reference evidence="9" key="1">
    <citation type="submission" date="2016-06" db="EMBL/GenBank/DDBJ databases">
        <title>Draft genome sequence of Desulfoplanes formicivorans strain Pf12B.</title>
        <authorList>
            <person name="Watanabe M."/>
            <person name="Kojima H."/>
            <person name="Fukui M."/>
        </authorList>
    </citation>
    <scope>NUCLEOTIDE SEQUENCE [LARGE SCALE GENOMIC DNA]</scope>
    <source>
        <strain evidence="9">Pf12B</strain>
    </source>
</reference>
<evidence type="ECO:0000256" key="1">
    <source>
        <dbReference type="ARBA" id="ARBA00004496"/>
    </source>
</evidence>
<feature type="active site" evidence="7">
    <location>
        <position position="65"/>
    </location>
</feature>
<keyword evidence="3 7" id="KW-0963">Cytoplasm</keyword>
<dbReference type="EC" id="2.1.1.77" evidence="7"/>
<evidence type="ECO:0000313" key="8">
    <source>
        <dbReference type="EMBL" id="GAU07851.1"/>
    </source>
</evidence>
<evidence type="ECO:0000256" key="3">
    <source>
        <dbReference type="ARBA" id="ARBA00022490"/>
    </source>
</evidence>
<comment type="catalytic activity">
    <reaction evidence="7">
        <text>[protein]-L-isoaspartate + S-adenosyl-L-methionine = [protein]-L-isoaspartate alpha-methyl ester + S-adenosyl-L-homocysteine</text>
        <dbReference type="Rhea" id="RHEA:12705"/>
        <dbReference type="Rhea" id="RHEA-COMP:12143"/>
        <dbReference type="Rhea" id="RHEA-COMP:12144"/>
        <dbReference type="ChEBI" id="CHEBI:57856"/>
        <dbReference type="ChEBI" id="CHEBI:59789"/>
        <dbReference type="ChEBI" id="CHEBI:90596"/>
        <dbReference type="ChEBI" id="CHEBI:90598"/>
        <dbReference type="EC" id="2.1.1.77"/>
    </reaction>
</comment>
<proteinExistence type="inferred from homology"/>
<dbReference type="SUPFAM" id="SSF53335">
    <property type="entry name" value="S-adenosyl-L-methionine-dependent methyltransferases"/>
    <property type="match status" value="1"/>
</dbReference>
<evidence type="ECO:0000256" key="7">
    <source>
        <dbReference type="HAMAP-Rule" id="MF_00090"/>
    </source>
</evidence>
<dbReference type="NCBIfam" id="TIGR00080">
    <property type="entry name" value="pimt"/>
    <property type="match status" value="1"/>
</dbReference>
<evidence type="ECO:0000256" key="4">
    <source>
        <dbReference type="ARBA" id="ARBA00022603"/>
    </source>
</evidence>
<dbReference type="GO" id="GO:0032259">
    <property type="term" value="P:methylation"/>
    <property type="evidence" value="ECO:0007669"/>
    <property type="project" value="UniProtKB-KW"/>
</dbReference>
<dbReference type="PANTHER" id="PTHR11579:SF0">
    <property type="entry name" value="PROTEIN-L-ISOASPARTATE(D-ASPARTATE) O-METHYLTRANSFERASE"/>
    <property type="match status" value="1"/>
</dbReference>
<protein>
    <recommendedName>
        <fullName evidence="7">Protein-L-isoaspartate O-methyltransferase</fullName>
        <ecNumber evidence="7">2.1.1.77</ecNumber>
    </recommendedName>
    <alternativeName>
        <fullName evidence="7">L-isoaspartyl protein carboxyl methyltransferase</fullName>
    </alternativeName>
    <alternativeName>
        <fullName evidence="7">Protein L-isoaspartyl methyltransferase</fullName>
    </alternativeName>
    <alternativeName>
        <fullName evidence="7">Protein-beta-aspartate methyltransferase</fullName>
        <shortName evidence="7">PIMT</shortName>
    </alternativeName>
</protein>
<dbReference type="PROSITE" id="PS01279">
    <property type="entry name" value="PCMT"/>
    <property type="match status" value="1"/>
</dbReference>
<keyword evidence="4 7" id="KW-0489">Methyltransferase</keyword>
<dbReference type="AlphaFoldDB" id="A0A194AFI6"/>
<dbReference type="GO" id="GO:0004719">
    <property type="term" value="F:protein-L-isoaspartate (D-aspartate) O-methyltransferase activity"/>
    <property type="evidence" value="ECO:0007669"/>
    <property type="project" value="UniProtKB-UniRule"/>
</dbReference>
<accession>A0A194AFI6</accession>
<dbReference type="NCBIfam" id="NF001453">
    <property type="entry name" value="PRK00312.1"/>
    <property type="match status" value="1"/>
</dbReference>
<dbReference type="STRING" id="1592317.DPF_0550"/>
<comment type="caution">
    <text evidence="8">The sequence shown here is derived from an EMBL/GenBank/DDBJ whole genome shotgun (WGS) entry which is preliminary data.</text>
</comment>
<evidence type="ECO:0000256" key="6">
    <source>
        <dbReference type="ARBA" id="ARBA00022691"/>
    </source>
</evidence>
<keyword evidence="9" id="KW-1185">Reference proteome</keyword>
<evidence type="ECO:0000313" key="9">
    <source>
        <dbReference type="Proteomes" id="UP000095200"/>
    </source>
</evidence>
<dbReference type="PANTHER" id="PTHR11579">
    <property type="entry name" value="PROTEIN-L-ISOASPARTATE O-METHYLTRANSFERASE"/>
    <property type="match status" value="1"/>
</dbReference>
<dbReference type="EMBL" id="BDFE01000008">
    <property type="protein sequence ID" value="GAU07851.1"/>
    <property type="molecule type" value="Genomic_DNA"/>
</dbReference>
<dbReference type="GO" id="GO:0005737">
    <property type="term" value="C:cytoplasm"/>
    <property type="evidence" value="ECO:0007669"/>
    <property type="project" value="UniProtKB-SubCell"/>
</dbReference>
<dbReference type="InterPro" id="IPR029063">
    <property type="entry name" value="SAM-dependent_MTases_sf"/>
</dbReference>
<comment type="subcellular location">
    <subcellularLocation>
        <location evidence="1 7">Cytoplasm</location>
    </subcellularLocation>
</comment>
<evidence type="ECO:0000256" key="2">
    <source>
        <dbReference type="ARBA" id="ARBA00005369"/>
    </source>
</evidence>
<dbReference type="HAMAP" id="MF_00090">
    <property type="entry name" value="PIMT"/>
    <property type="match status" value="1"/>
</dbReference>
<gene>
    <name evidence="7" type="primary">pcm</name>
    <name evidence="8" type="ORF">DPF_0550</name>
</gene>
<dbReference type="Gene3D" id="3.40.50.150">
    <property type="entry name" value="Vaccinia Virus protein VP39"/>
    <property type="match status" value="1"/>
</dbReference>
<comment type="similarity">
    <text evidence="2 7">Belongs to the methyltransferase superfamily. L-isoaspartyl/D-aspartyl protein methyltransferase family.</text>
</comment>
<organism evidence="8 9">
    <name type="scientific">Desulfoplanes formicivorans</name>
    <dbReference type="NCBI Taxonomy" id="1592317"/>
    <lineage>
        <taxon>Bacteria</taxon>
        <taxon>Pseudomonadati</taxon>
        <taxon>Thermodesulfobacteriota</taxon>
        <taxon>Desulfovibrionia</taxon>
        <taxon>Desulfovibrionales</taxon>
        <taxon>Desulfoplanaceae</taxon>
        <taxon>Desulfoplanes</taxon>
    </lineage>
</organism>
<keyword evidence="5 7" id="KW-0808">Transferase</keyword>
<dbReference type="GO" id="GO:0030091">
    <property type="term" value="P:protein repair"/>
    <property type="evidence" value="ECO:0007669"/>
    <property type="project" value="UniProtKB-UniRule"/>
</dbReference>
<sequence>MVAGTDYRRNRERMIRDQLVARGITDEHVLRAMWEVPRHLFVEEALQAQSYEDHAVPIGHGQTISHPYTVARMTSLLHVEPGMKILEIGTGSGYQAAILERLGAMVYTVERIKPLFVAARKRLLFMHCYNIHCKLDDGTTGWPELAPFDRIIVTAGGPEIPLPLVRQLADPGCMVLPVGEEKRKQRMVRVCKADGRVTSKDCGSAAFVDLVGTHGW</sequence>
<dbReference type="FunFam" id="3.40.50.150:FF:000010">
    <property type="entry name" value="Protein-L-isoaspartate O-methyltransferase"/>
    <property type="match status" value="1"/>
</dbReference>
<evidence type="ECO:0000256" key="5">
    <source>
        <dbReference type="ARBA" id="ARBA00022679"/>
    </source>
</evidence>
<name>A0A194AFI6_9BACT</name>